<keyword evidence="2" id="KW-1185">Reference proteome</keyword>
<organism evidence="1 2">
    <name type="scientific">Acinetobacter bouvetii DSM 14964 = CIP 107468</name>
    <dbReference type="NCBI Taxonomy" id="1120925"/>
    <lineage>
        <taxon>Bacteria</taxon>
        <taxon>Pseudomonadati</taxon>
        <taxon>Pseudomonadota</taxon>
        <taxon>Gammaproteobacteria</taxon>
        <taxon>Moraxellales</taxon>
        <taxon>Moraxellaceae</taxon>
        <taxon>Acinetobacter</taxon>
    </lineage>
</organism>
<reference evidence="1 2" key="1">
    <citation type="submission" date="2013-02" db="EMBL/GenBank/DDBJ databases">
        <title>The Genome Sequence of Acinetobacter bouvetii CIP 107468.</title>
        <authorList>
            <consortium name="The Broad Institute Genome Sequencing Platform"/>
            <consortium name="The Broad Institute Genome Sequencing Center for Infectious Disease"/>
            <person name="Cerqueira G."/>
            <person name="Feldgarden M."/>
            <person name="Courvalin P."/>
            <person name="Perichon B."/>
            <person name="Grillot-Courvalin C."/>
            <person name="Clermont D."/>
            <person name="Rocha E."/>
            <person name="Yoon E.-J."/>
            <person name="Nemec A."/>
            <person name="Walker B."/>
            <person name="Young S.K."/>
            <person name="Zeng Q."/>
            <person name="Gargeya S."/>
            <person name="Fitzgerald M."/>
            <person name="Haas B."/>
            <person name="Abouelleil A."/>
            <person name="Alvarado L."/>
            <person name="Arachchi H.M."/>
            <person name="Berlin A.M."/>
            <person name="Chapman S.B."/>
            <person name="Dewar J."/>
            <person name="Goldberg J."/>
            <person name="Griggs A."/>
            <person name="Gujja S."/>
            <person name="Hansen M."/>
            <person name="Howarth C."/>
            <person name="Imamovic A."/>
            <person name="Larimer J."/>
            <person name="McCowan C."/>
            <person name="Murphy C."/>
            <person name="Neiman D."/>
            <person name="Pearson M."/>
            <person name="Priest M."/>
            <person name="Roberts A."/>
            <person name="Saif S."/>
            <person name="Shea T."/>
            <person name="Sisk P."/>
            <person name="Sykes S."/>
            <person name="Wortman J."/>
            <person name="Nusbaum C."/>
            <person name="Birren B."/>
        </authorList>
    </citation>
    <scope>NUCLEOTIDE SEQUENCE [LARGE SCALE GENOMIC DNA]</scope>
    <source>
        <strain evidence="1 2">CIP 107468</strain>
    </source>
</reference>
<gene>
    <name evidence="1" type="ORF">F941_01732</name>
</gene>
<protein>
    <recommendedName>
        <fullName evidence="3">DUF937 domain-containing protein</fullName>
    </recommendedName>
</protein>
<evidence type="ECO:0000313" key="2">
    <source>
        <dbReference type="Proteomes" id="UP000018460"/>
    </source>
</evidence>
<dbReference type="RefSeq" id="WP_005010214.1">
    <property type="nucleotide sequence ID" value="NZ_KB849727.1"/>
</dbReference>
<accession>N9CBT7</accession>
<dbReference type="eggNOG" id="COG3753">
    <property type="taxonomic scope" value="Bacteria"/>
</dbReference>
<sequence>MTNLSNIVEILAQQALGNAAQQNQQGGLGGILGSVLGQFGNNAPSANAQGGLGGILGSVLGQLGGAGQQPQNTSAGGANTSSLLFAVLPLVLAWIQKQGGLQGALDTLRGQGFSSQVDDWVSTAPGDNAAVQPQQLQSLFDDAEIAKIAQETQAPKQDIYNAISSVLPQIIDSLTPQGEQTSKTEANADIQQVMSLVSGFLKR</sequence>
<dbReference type="InterPro" id="IPR027405">
    <property type="entry name" value="YidB-like"/>
</dbReference>
<dbReference type="OrthoDB" id="5957313at2"/>
<name>N9CBT7_9GAMM</name>
<dbReference type="Proteomes" id="UP000018460">
    <property type="component" value="Unassembled WGS sequence"/>
</dbReference>
<dbReference type="Pfam" id="PF20159">
    <property type="entry name" value="YidB"/>
    <property type="match status" value="1"/>
</dbReference>
<dbReference type="Gene3D" id="1.10.10.690">
    <property type="entry name" value="YidB-like"/>
    <property type="match status" value="1"/>
</dbReference>
<comment type="caution">
    <text evidence="1">The sequence shown here is derived from an EMBL/GenBank/DDBJ whole genome shotgun (WGS) entry which is preliminary data.</text>
</comment>
<dbReference type="EMBL" id="APQD01000012">
    <property type="protein sequence ID" value="ENV82966.1"/>
    <property type="molecule type" value="Genomic_DNA"/>
</dbReference>
<dbReference type="SUPFAM" id="SSF140804">
    <property type="entry name" value="YidB-like"/>
    <property type="match status" value="1"/>
</dbReference>
<dbReference type="PATRIC" id="fig|1120925.3.peg.1833"/>
<dbReference type="InterPro" id="IPR045372">
    <property type="entry name" value="YidB"/>
</dbReference>
<evidence type="ECO:0000313" key="1">
    <source>
        <dbReference type="EMBL" id="ENV82966.1"/>
    </source>
</evidence>
<dbReference type="AlphaFoldDB" id="N9CBT7"/>
<evidence type="ECO:0008006" key="3">
    <source>
        <dbReference type="Google" id="ProtNLM"/>
    </source>
</evidence>
<proteinExistence type="predicted"/>